<dbReference type="RefSeq" id="WP_131099470.1">
    <property type="nucleotide sequence ID" value="NZ_CP036455.1"/>
</dbReference>
<keyword evidence="2" id="KW-0479">Metal-binding</keyword>
<evidence type="ECO:0000313" key="6">
    <source>
        <dbReference type="Proteomes" id="UP000292235"/>
    </source>
</evidence>
<evidence type="ECO:0000256" key="3">
    <source>
        <dbReference type="ARBA" id="ARBA00023004"/>
    </source>
</evidence>
<comment type="cofactor">
    <cofactor evidence="1">
        <name>Fe(2+)</name>
        <dbReference type="ChEBI" id="CHEBI:29033"/>
    </cofactor>
</comment>
<keyword evidence="6" id="KW-1185">Reference proteome</keyword>
<reference evidence="5 6" key="1">
    <citation type="submission" date="2019-02" db="EMBL/GenBank/DDBJ databases">
        <authorList>
            <person name="Khodamoradi S."/>
            <person name="Hahnke R.L."/>
            <person name="Kaempfer P."/>
            <person name="Schumann P."/>
            <person name="Rohde M."/>
            <person name="Steinert M."/>
            <person name="Luzhetskyy A."/>
            <person name="Wink J."/>
            <person name="Ruckert C."/>
        </authorList>
    </citation>
    <scope>NUCLEOTIDE SEQUENCE [LARGE SCALE GENOMIC DNA]</scope>
    <source>
        <strain evidence="5 6">M2</strain>
    </source>
</reference>
<dbReference type="SUPFAM" id="SSF51197">
    <property type="entry name" value="Clavaminate synthase-like"/>
    <property type="match status" value="1"/>
</dbReference>
<protein>
    <submittedName>
        <fullName evidence="5">Cupin superfamily protein</fullName>
    </submittedName>
</protein>
<dbReference type="OrthoDB" id="9764016at2"/>
<keyword evidence="3" id="KW-0408">Iron</keyword>
<dbReference type="EMBL" id="CP036455">
    <property type="protein sequence ID" value="QBI55473.1"/>
    <property type="molecule type" value="Genomic_DNA"/>
</dbReference>
<name>A0A4P6Q4G1_9ACTN</name>
<dbReference type="GO" id="GO:0046872">
    <property type="term" value="F:metal ion binding"/>
    <property type="evidence" value="ECO:0007669"/>
    <property type="project" value="UniProtKB-KW"/>
</dbReference>
<dbReference type="Gene3D" id="2.60.120.650">
    <property type="entry name" value="Cupin"/>
    <property type="match status" value="1"/>
</dbReference>
<organism evidence="5 6">
    <name type="scientific">Streptomonospora litoralis</name>
    <dbReference type="NCBI Taxonomy" id="2498135"/>
    <lineage>
        <taxon>Bacteria</taxon>
        <taxon>Bacillati</taxon>
        <taxon>Actinomycetota</taxon>
        <taxon>Actinomycetes</taxon>
        <taxon>Streptosporangiales</taxon>
        <taxon>Nocardiopsidaceae</taxon>
        <taxon>Streptomonospora</taxon>
    </lineage>
</organism>
<dbReference type="InterPro" id="IPR039994">
    <property type="entry name" value="NO66-like"/>
</dbReference>
<proteinExistence type="predicted"/>
<dbReference type="PANTHER" id="PTHR13096:SF8">
    <property type="entry name" value="RIBOSOMAL OXYGENASE 1"/>
    <property type="match status" value="1"/>
</dbReference>
<accession>A0A4P6Q4G1</accession>
<dbReference type="KEGG" id="strr:EKD16_18545"/>
<dbReference type="Proteomes" id="UP000292235">
    <property type="component" value="Chromosome"/>
</dbReference>
<dbReference type="Pfam" id="PF08007">
    <property type="entry name" value="JmjC_2"/>
    <property type="match status" value="1"/>
</dbReference>
<evidence type="ECO:0000313" key="5">
    <source>
        <dbReference type="EMBL" id="QBI55473.1"/>
    </source>
</evidence>
<dbReference type="InterPro" id="IPR003347">
    <property type="entry name" value="JmjC_dom"/>
</dbReference>
<evidence type="ECO:0000259" key="4">
    <source>
        <dbReference type="PROSITE" id="PS51184"/>
    </source>
</evidence>
<dbReference type="AlphaFoldDB" id="A0A4P6Q4G1"/>
<dbReference type="SMART" id="SM00558">
    <property type="entry name" value="JmjC"/>
    <property type="match status" value="1"/>
</dbReference>
<evidence type="ECO:0000256" key="1">
    <source>
        <dbReference type="ARBA" id="ARBA00001954"/>
    </source>
</evidence>
<dbReference type="PANTHER" id="PTHR13096">
    <property type="entry name" value="MINA53 MYC INDUCED NUCLEAR ANTIGEN"/>
    <property type="match status" value="1"/>
</dbReference>
<evidence type="ECO:0000256" key="2">
    <source>
        <dbReference type="ARBA" id="ARBA00022723"/>
    </source>
</evidence>
<gene>
    <name evidence="5" type="ORF">EKD16_18545</name>
</gene>
<dbReference type="PROSITE" id="PS51184">
    <property type="entry name" value="JMJC"/>
    <property type="match status" value="1"/>
</dbReference>
<sequence>MEHRLVTALEKAFGWDGPGSVGVEFARGTLAESELLTRLMTPYRLLETIQRRYLYNPQLRCYSGGQELHPSRYLTTAVSRRKQAVQQANMAALGAVLDAGGTVVLDGVDTFDPTMEVACRALGWWSGELVSVNCYLAVGDTPGFDLHWDDHDVIVVQLSGEKHWQVRGPSRPAPMYRDAEPNVDVPEDIVWEGCMSAGDVMHIPRGWWHTAIRVDSGSTGHSLHATFGFTKRTGVTWAGFLADAVRGDTEFRHDLESARGPRDDERLVAKLAEAAHANPPARYLDQVRAETPPARHTPLITALGASVPTDVVAITEFPPRITVDDDAVQVICGGKRLTFHPRAEPALRPLLSGHSVRIHGQDEALTTVAAHLIEEGLCAPLNEGLSSGYTGLVPDAIYSNPPSTSV</sequence>
<feature type="domain" description="JmjC" evidence="4">
    <location>
        <begin position="101"/>
        <end position="246"/>
    </location>
</feature>